<evidence type="ECO:0000256" key="10">
    <source>
        <dbReference type="ARBA" id="ARBA00032046"/>
    </source>
</evidence>
<evidence type="ECO:0000256" key="4">
    <source>
        <dbReference type="ARBA" id="ARBA00011669"/>
    </source>
</evidence>
<comment type="caution">
    <text evidence="14">The sequence shown here is derived from an EMBL/GenBank/DDBJ whole genome shotgun (WGS) entry which is preliminary data.</text>
</comment>
<dbReference type="RefSeq" id="WP_048185088.1">
    <property type="nucleotide sequence ID" value="NZ_JXOJ01000006.1"/>
</dbReference>
<sequence length="401" mass="41859">MPATDPSLETTVGPLALGNPFLLASGPPTASGEQIRHAFRLGWAGAVTKTIVPDAMEIRDVSPRFAAWKDGNSGLLGFENIELLSRKSVSYWTGEVAATKKEFPDRVLVASIMASPDPGEWQELACTVQDAGADAIELNVSCPHGMPERGVGAAIGQHPDLVREATRAVRQVATVPLIVKLTPNVTDIVPVAGAAVDAGADILAAINTVQCLMGIDLETLEPNPPVAGFSTYGGYSGPAVKPIGLKMISQIARELPVPLMGIGGISRWQDAAEYIAAGASAVQVCTAVMWEGAGIIRGMNAGLSGYLLRKQFAGVGALRGRALPLIGTHAALSRSVHRFAARVFPERCRSCGRCVTACRDGGYHAISMVGGEVAIDRDRCDGCSLCSHVCPEGVIVMLSGA</sequence>
<dbReference type="Pfam" id="PF14697">
    <property type="entry name" value="Fer4_21"/>
    <property type="match status" value="1"/>
</dbReference>
<dbReference type="Proteomes" id="UP000035301">
    <property type="component" value="Unassembled WGS sequence"/>
</dbReference>
<comment type="catalytic activity">
    <reaction evidence="12">
        <text>(S)-dihydroorotate + NAD(+) = orotate + NADH + H(+)</text>
        <dbReference type="Rhea" id="RHEA:13513"/>
        <dbReference type="ChEBI" id="CHEBI:15378"/>
        <dbReference type="ChEBI" id="CHEBI:30839"/>
        <dbReference type="ChEBI" id="CHEBI:30864"/>
        <dbReference type="ChEBI" id="CHEBI:57540"/>
        <dbReference type="ChEBI" id="CHEBI:57945"/>
        <dbReference type="EC" id="1.3.1.14"/>
    </reaction>
</comment>
<dbReference type="PANTHER" id="PTHR43073">
    <property type="entry name" value="DIHYDROPYRIMIDINE DEHYDROGENASE [NADP(+)]"/>
    <property type="match status" value="1"/>
</dbReference>
<dbReference type="NCBIfam" id="NF006183">
    <property type="entry name" value="PRK08318.1"/>
    <property type="match status" value="1"/>
</dbReference>
<dbReference type="PROSITE" id="PS00198">
    <property type="entry name" value="4FE4S_FER_1"/>
    <property type="match status" value="1"/>
</dbReference>
<evidence type="ECO:0000256" key="7">
    <source>
        <dbReference type="ARBA" id="ARBA00023002"/>
    </source>
</evidence>
<dbReference type="EMBL" id="JXOJ01000006">
    <property type="protein sequence ID" value="KLK87462.1"/>
    <property type="molecule type" value="Genomic_DNA"/>
</dbReference>
<dbReference type="GO" id="GO:0006212">
    <property type="term" value="P:uracil catabolic process"/>
    <property type="evidence" value="ECO:0007669"/>
    <property type="project" value="TreeGrafter"/>
</dbReference>
<proteinExistence type="inferred from homology"/>
<dbReference type="InterPro" id="IPR013785">
    <property type="entry name" value="Aldolase_TIM"/>
</dbReference>
<evidence type="ECO:0000256" key="2">
    <source>
        <dbReference type="ARBA" id="ARBA00004715"/>
    </source>
</evidence>
<feature type="domain" description="4Fe-4S ferredoxin-type" evidence="13">
    <location>
        <begin position="339"/>
        <end position="368"/>
    </location>
</feature>
<dbReference type="AlphaFoldDB" id="A0A0H1R3Z8"/>
<evidence type="ECO:0000256" key="12">
    <source>
        <dbReference type="ARBA" id="ARBA00048996"/>
    </source>
</evidence>
<feature type="domain" description="4Fe-4S ferredoxin-type" evidence="13">
    <location>
        <begin position="371"/>
        <end position="400"/>
    </location>
</feature>
<dbReference type="OrthoDB" id="36608at2157"/>
<dbReference type="SUPFAM" id="SSF54862">
    <property type="entry name" value="4Fe-4S ferredoxins"/>
    <property type="match status" value="1"/>
</dbReference>
<keyword evidence="15" id="KW-1185">Reference proteome</keyword>
<evidence type="ECO:0000256" key="1">
    <source>
        <dbReference type="ARBA" id="ARBA00003616"/>
    </source>
</evidence>
<dbReference type="GO" id="GO:0050661">
    <property type="term" value="F:NADP binding"/>
    <property type="evidence" value="ECO:0007669"/>
    <property type="project" value="TreeGrafter"/>
</dbReference>
<dbReference type="FunFam" id="3.20.20.70:FF:000027">
    <property type="entry name" value="Dihydropyrimidine dehydrogenase [NADP(+)]"/>
    <property type="match status" value="1"/>
</dbReference>
<reference evidence="14 15" key="1">
    <citation type="journal article" date="2015" name="Int. J. Syst. Evol. Microbiol.">
        <title>Methanoculleus sediminis sp. nov., a methanogen from sediments near a submarine mud volcano.</title>
        <authorList>
            <person name="Chen S.C."/>
            <person name="Chen M.F."/>
            <person name="Lai M.C."/>
            <person name="Weng C.Y."/>
            <person name="Wu S.Y."/>
            <person name="Lin S."/>
            <person name="Yang T.F."/>
            <person name="Chen P.C."/>
        </authorList>
    </citation>
    <scope>NUCLEOTIDE SEQUENCE [LARGE SCALE GENOMIC DNA]</scope>
    <source>
        <strain evidence="14 15">S3Fa</strain>
    </source>
</reference>
<dbReference type="EC" id="1.3.1.14" evidence="5"/>
<comment type="function">
    <text evidence="1">Catalyzes the conversion of dihydroorotate to orotate with NAD(+) as electron acceptor.</text>
</comment>
<accession>A0A0H1R3Z8</accession>
<dbReference type="Pfam" id="PF01180">
    <property type="entry name" value="DHO_dh"/>
    <property type="match status" value="1"/>
</dbReference>
<dbReference type="InterPro" id="IPR017896">
    <property type="entry name" value="4Fe4S_Fe-S-bd"/>
</dbReference>
<dbReference type="GO" id="GO:0002058">
    <property type="term" value="F:uracil binding"/>
    <property type="evidence" value="ECO:0007669"/>
    <property type="project" value="TreeGrafter"/>
</dbReference>
<dbReference type="Gene3D" id="3.20.20.70">
    <property type="entry name" value="Aldolase class I"/>
    <property type="match status" value="1"/>
</dbReference>
<protein>
    <recommendedName>
        <fullName evidence="6">Dihydroorotate dehydrogenase B (NAD(+)), catalytic subunit</fullName>
        <ecNumber evidence="5">1.3.1.14</ecNumber>
    </recommendedName>
    <alternativeName>
        <fullName evidence="8">Dihydroorotate oxidase B</fullName>
    </alternativeName>
    <alternativeName>
        <fullName evidence="11">Dihydrothymine dehydrogenase</fullName>
    </alternativeName>
    <alternativeName>
        <fullName evidence="9">Dihydrouracil dehydrogenase</fullName>
    </alternativeName>
    <alternativeName>
        <fullName evidence="10">Orotate reductase (NADH)</fullName>
    </alternativeName>
</protein>
<organism evidence="14 15">
    <name type="scientific">Methanoculleus sediminis</name>
    <dbReference type="NCBI Taxonomy" id="1550566"/>
    <lineage>
        <taxon>Archaea</taxon>
        <taxon>Methanobacteriati</taxon>
        <taxon>Methanobacteriota</taxon>
        <taxon>Stenosarchaea group</taxon>
        <taxon>Methanomicrobia</taxon>
        <taxon>Methanomicrobiales</taxon>
        <taxon>Methanomicrobiaceae</taxon>
        <taxon>Methanoculleus</taxon>
    </lineage>
</organism>
<keyword evidence="7" id="KW-0560">Oxidoreductase</keyword>
<dbReference type="PROSITE" id="PS51379">
    <property type="entry name" value="4FE4S_FER_2"/>
    <property type="match status" value="2"/>
</dbReference>
<dbReference type="SUPFAM" id="SSF51395">
    <property type="entry name" value="FMN-linked oxidoreductases"/>
    <property type="match status" value="1"/>
</dbReference>
<comment type="pathway">
    <text evidence="2">Pyrimidine metabolism; UMP biosynthesis via de novo pathway; orotate from (S)-dihydroorotate (NAD(+) route): step 1/1.</text>
</comment>
<dbReference type="STRING" id="1550566.SZ63_10340"/>
<dbReference type="PANTHER" id="PTHR43073:SF2">
    <property type="entry name" value="DIHYDROPYRIMIDINE DEHYDROGENASE [NADP(+)]"/>
    <property type="match status" value="1"/>
</dbReference>
<evidence type="ECO:0000256" key="5">
    <source>
        <dbReference type="ARBA" id="ARBA00012061"/>
    </source>
</evidence>
<comment type="subunit">
    <text evidence="4">Heterotetramer of 2 PyrK and 2 PyrD type B subunits.</text>
</comment>
<name>A0A0H1R3Z8_9EURY</name>
<dbReference type="PATRIC" id="fig|1550566.3.peg.2255"/>
<dbReference type="GO" id="GO:0004589">
    <property type="term" value="F:dihydroorotate dehydrogenase (NAD+) activity"/>
    <property type="evidence" value="ECO:0007669"/>
    <property type="project" value="UniProtKB-EC"/>
</dbReference>
<evidence type="ECO:0000256" key="9">
    <source>
        <dbReference type="ARBA" id="ARBA00030119"/>
    </source>
</evidence>
<dbReference type="InterPro" id="IPR017900">
    <property type="entry name" value="4Fe4S_Fe_S_CS"/>
</dbReference>
<comment type="similarity">
    <text evidence="3">Belongs to the dihydropyrimidine dehydrogenase family.</text>
</comment>
<evidence type="ECO:0000256" key="6">
    <source>
        <dbReference type="ARBA" id="ARBA00018101"/>
    </source>
</evidence>
<dbReference type="GO" id="GO:0005737">
    <property type="term" value="C:cytoplasm"/>
    <property type="evidence" value="ECO:0007669"/>
    <property type="project" value="InterPro"/>
</dbReference>
<dbReference type="InterPro" id="IPR005720">
    <property type="entry name" value="Dihydroorotate_DH_cat"/>
</dbReference>
<gene>
    <name evidence="14" type="ORF">SZ63_10340</name>
</gene>
<evidence type="ECO:0000313" key="14">
    <source>
        <dbReference type="EMBL" id="KLK87462.1"/>
    </source>
</evidence>
<evidence type="ECO:0000256" key="8">
    <source>
        <dbReference type="ARBA" id="ARBA00029718"/>
    </source>
</evidence>
<dbReference type="Gene3D" id="3.30.70.20">
    <property type="match status" value="1"/>
</dbReference>
<evidence type="ECO:0000256" key="3">
    <source>
        <dbReference type="ARBA" id="ARBA00010804"/>
    </source>
</evidence>
<evidence type="ECO:0000259" key="13">
    <source>
        <dbReference type="PROSITE" id="PS51379"/>
    </source>
</evidence>
<dbReference type="GO" id="GO:0006210">
    <property type="term" value="P:thymine catabolic process"/>
    <property type="evidence" value="ECO:0007669"/>
    <property type="project" value="TreeGrafter"/>
</dbReference>
<evidence type="ECO:0000256" key="11">
    <source>
        <dbReference type="ARBA" id="ARBA00032722"/>
    </source>
</evidence>
<evidence type="ECO:0000313" key="15">
    <source>
        <dbReference type="Proteomes" id="UP000035301"/>
    </source>
</evidence>